<keyword evidence="3" id="KW-1185">Reference proteome</keyword>
<keyword evidence="1" id="KW-0732">Signal</keyword>
<dbReference type="Proteomes" id="UP000585474">
    <property type="component" value="Unassembled WGS sequence"/>
</dbReference>
<keyword evidence="2" id="KW-0648">Protein biosynthesis</keyword>
<organism evidence="2 3">
    <name type="scientific">Actinidia rufa</name>
    <dbReference type="NCBI Taxonomy" id="165716"/>
    <lineage>
        <taxon>Eukaryota</taxon>
        <taxon>Viridiplantae</taxon>
        <taxon>Streptophyta</taxon>
        <taxon>Embryophyta</taxon>
        <taxon>Tracheophyta</taxon>
        <taxon>Spermatophyta</taxon>
        <taxon>Magnoliopsida</taxon>
        <taxon>eudicotyledons</taxon>
        <taxon>Gunneridae</taxon>
        <taxon>Pentapetalae</taxon>
        <taxon>asterids</taxon>
        <taxon>Ericales</taxon>
        <taxon>Actinidiaceae</taxon>
        <taxon>Actinidia</taxon>
    </lineage>
</organism>
<reference evidence="2 3" key="1">
    <citation type="submission" date="2019-07" db="EMBL/GenBank/DDBJ databases">
        <title>De Novo Assembly of kiwifruit Actinidia rufa.</title>
        <authorList>
            <person name="Sugita-Konishi S."/>
            <person name="Sato K."/>
            <person name="Mori E."/>
            <person name="Abe Y."/>
            <person name="Kisaki G."/>
            <person name="Hamano K."/>
            <person name="Suezawa K."/>
            <person name="Otani M."/>
            <person name="Fukuda T."/>
            <person name="Manabe T."/>
            <person name="Gomi K."/>
            <person name="Tabuchi M."/>
            <person name="Akimitsu K."/>
            <person name="Kataoka I."/>
        </authorList>
    </citation>
    <scope>NUCLEOTIDE SEQUENCE [LARGE SCALE GENOMIC DNA]</scope>
    <source>
        <strain evidence="3">cv. Fuchu</strain>
    </source>
</reference>
<dbReference type="EMBL" id="BJWL01000019">
    <property type="protein sequence ID" value="GFZ07159.1"/>
    <property type="molecule type" value="Genomic_DNA"/>
</dbReference>
<keyword evidence="2" id="KW-0396">Initiation factor</keyword>
<name>A0A7J0G8P8_9ERIC</name>
<proteinExistence type="predicted"/>
<evidence type="ECO:0000256" key="1">
    <source>
        <dbReference type="SAM" id="SignalP"/>
    </source>
</evidence>
<comment type="caution">
    <text evidence="2">The sequence shown here is derived from an EMBL/GenBank/DDBJ whole genome shotgun (WGS) entry which is preliminary data.</text>
</comment>
<sequence>MVGKRHTGFGKNRPSFQGILLLLFPTLSIVLHPVQPFREMECKLQVLGVAFARKHRPSVKFRDVRGPPPNKTPDLLPQLGLLFLCIVLSLPPIVAP</sequence>
<evidence type="ECO:0000313" key="3">
    <source>
        <dbReference type="Proteomes" id="UP000585474"/>
    </source>
</evidence>
<accession>A0A7J0G8P8</accession>
<evidence type="ECO:0000313" key="2">
    <source>
        <dbReference type="EMBL" id="GFZ07159.1"/>
    </source>
</evidence>
<protein>
    <submittedName>
        <fullName evidence="2">Eukaryotic translation initiation factor 4E</fullName>
    </submittedName>
</protein>
<feature type="chain" id="PRO_5029870240" evidence="1">
    <location>
        <begin position="37"/>
        <end position="96"/>
    </location>
</feature>
<dbReference type="GO" id="GO:0003743">
    <property type="term" value="F:translation initiation factor activity"/>
    <property type="evidence" value="ECO:0007669"/>
    <property type="project" value="UniProtKB-KW"/>
</dbReference>
<feature type="signal peptide" evidence="1">
    <location>
        <begin position="1"/>
        <end position="36"/>
    </location>
</feature>
<gene>
    <name evidence="2" type="ORF">Acr_19g0000960</name>
</gene>
<dbReference type="AlphaFoldDB" id="A0A7J0G8P8"/>